<dbReference type="InterPro" id="IPR036397">
    <property type="entry name" value="RNaseH_sf"/>
</dbReference>
<evidence type="ECO:0000313" key="2">
    <source>
        <dbReference type="EMBL" id="CAN82521.1"/>
    </source>
</evidence>
<proteinExistence type="predicted"/>
<dbReference type="InterPro" id="IPR021109">
    <property type="entry name" value="Peptidase_aspartic_dom_sf"/>
</dbReference>
<dbReference type="CDD" id="cd00303">
    <property type="entry name" value="retropepsin_like"/>
    <property type="match status" value="1"/>
</dbReference>
<dbReference type="Gene3D" id="3.30.70.270">
    <property type="match status" value="1"/>
</dbReference>
<dbReference type="PANTHER" id="PTHR24559">
    <property type="entry name" value="TRANSPOSON TY3-I GAG-POL POLYPROTEIN"/>
    <property type="match status" value="1"/>
</dbReference>
<accession>A5ARQ6</accession>
<dbReference type="PANTHER" id="PTHR24559:SF444">
    <property type="entry name" value="REVERSE TRANSCRIPTASE DOMAIN-CONTAINING PROTEIN"/>
    <property type="match status" value="1"/>
</dbReference>
<name>A5ARQ6_VITVI</name>
<dbReference type="InterPro" id="IPR001584">
    <property type="entry name" value="Integrase_cat-core"/>
</dbReference>
<evidence type="ECO:0000259" key="1">
    <source>
        <dbReference type="PROSITE" id="PS50994"/>
    </source>
</evidence>
<sequence>MERALLDLGASVNLLPYSVYKQLGLGELKPTSITLSLADRSVKIPRGIIKDVLVQIEKFYYPVDFVILDMDPSAKGTNCVPIILGRPFLATSNAIINCRNGMMQLSFGNITMELNIFYLCKKQFHPKEEEGPEEEDSLLEVLRRCKKAIGWKISDLKGINPLVCTHHIYMEEEAKPVRQPQIRLNPHLQEVVGVEVLKLLQAGIIYPISDSLWVSPMQVVPKKSGITMVQNDKREEVSTCLTSCWRVCIDYRKLNTMTRKDHFLLPFMDEVLERVSSHPFHFFLDDYFGYFQIEIVVEDQENTTFTFPFRTYAYRRMSFSLCNAPATFQRCMLSIFNDMVERIMEVFMDNITIYRSTFDECLASLESVLSQCIEKNLVLNWEKCHFMVYQGIFLGHIISKKGIEVDKANVDLIVKLLSPTTVKGVSDFVIGVVLGQRENGKPYVIYYGIDFMGPFPISFGYSYILVVVDYVSRWVKSIPCKYNDHKIVLKFLKENIFSRFRVPKAIISDGGSHFCNKSFETLLAKHGEIKNILMKVVNTNKKDWFVKLHESLWAYIIAYKTILGISPYRLVYGKACHLPVEVEYKASWAIKKLNMDLNRVDMKRFLDLNEMEELRNDTYSNSHIAKQRLKRLHIFPGNLKSRWIGPFTIHQVYSNGVVELLNSNRARSFKVNGQCLKPFMEPFCQDKEEITLLEPHQT</sequence>
<dbReference type="GO" id="GO:0003676">
    <property type="term" value="F:nucleic acid binding"/>
    <property type="evidence" value="ECO:0007669"/>
    <property type="project" value="InterPro"/>
</dbReference>
<dbReference type="AlphaFoldDB" id="A5ARQ6"/>
<organism evidence="2">
    <name type="scientific">Vitis vinifera</name>
    <name type="common">Grape</name>
    <dbReference type="NCBI Taxonomy" id="29760"/>
    <lineage>
        <taxon>Eukaryota</taxon>
        <taxon>Viridiplantae</taxon>
        <taxon>Streptophyta</taxon>
        <taxon>Embryophyta</taxon>
        <taxon>Tracheophyta</taxon>
        <taxon>Spermatophyta</taxon>
        <taxon>Magnoliopsida</taxon>
        <taxon>eudicotyledons</taxon>
        <taxon>Gunneridae</taxon>
        <taxon>Pentapetalae</taxon>
        <taxon>rosids</taxon>
        <taxon>Vitales</taxon>
        <taxon>Vitaceae</taxon>
        <taxon>Viteae</taxon>
        <taxon>Vitis</taxon>
    </lineage>
</organism>
<feature type="domain" description="Integrase catalytic" evidence="1">
    <location>
        <begin position="438"/>
        <end position="527"/>
    </location>
</feature>
<dbReference type="EMBL" id="AM433256">
    <property type="protein sequence ID" value="CAN82521.1"/>
    <property type="molecule type" value="Genomic_DNA"/>
</dbReference>
<dbReference type="Gene3D" id="2.40.70.10">
    <property type="entry name" value="Acid Proteases"/>
    <property type="match status" value="1"/>
</dbReference>
<dbReference type="Gene3D" id="3.30.420.10">
    <property type="entry name" value="Ribonuclease H-like superfamily/Ribonuclease H"/>
    <property type="match status" value="2"/>
</dbReference>
<dbReference type="GO" id="GO:0015074">
    <property type="term" value="P:DNA integration"/>
    <property type="evidence" value="ECO:0007669"/>
    <property type="project" value="InterPro"/>
</dbReference>
<protein>
    <recommendedName>
        <fullName evidence="1">Integrase catalytic domain-containing protein</fullName>
    </recommendedName>
</protein>
<dbReference type="InterPro" id="IPR043502">
    <property type="entry name" value="DNA/RNA_pol_sf"/>
</dbReference>
<gene>
    <name evidence="2" type="ORF">VITISV_016019</name>
</gene>
<reference evidence="2" key="1">
    <citation type="journal article" date="2007" name="PLoS ONE">
        <title>The first genome sequence of an elite grapevine cultivar (Pinot noir Vitis vinifera L.): coping with a highly heterozygous genome.</title>
        <authorList>
            <person name="Velasco R."/>
            <person name="Zharkikh A."/>
            <person name="Troggio M."/>
            <person name="Cartwright D.A."/>
            <person name="Cestaro A."/>
            <person name="Pruss D."/>
            <person name="Pindo M."/>
            <person name="FitzGerald L.M."/>
            <person name="Vezzulli S."/>
            <person name="Reid J."/>
            <person name="Malacarne G."/>
            <person name="Iliev D."/>
            <person name="Coppola G."/>
            <person name="Wardell B."/>
            <person name="Micheletti D."/>
            <person name="Macalma T."/>
            <person name="Facci M."/>
            <person name="Mitchell J.T."/>
            <person name="Perazzolli M."/>
            <person name="Eldredge G."/>
            <person name="Gatto P."/>
            <person name="Oyzerski R."/>
            <person name="Moretto M."/>
            <person name="Gutin N."/>
            <person name="Stefanini M."/>
            <person name="Chen Y."/>
            <person name="Segala C."/>
            <person name="Davenport C."/>
            <person name="Dematte L."/>
            <person name="Mraz A."/>
            <person name="Battilana J."/>
            <person name="Stormo K."/>
            <person name="Costa F."/>
            <person name="Tao Q."/>
            <person name="Si-Ammour A."/>
            <person name="Harkins T."/>
            <person name="Lackey A."/>
            <person name="Perbost C."/>
            <person name="Taillon B."/>
            <person name="Stella A."/>
            <person name="Solovyev V."/>
            <person name="Fawcett J.A."/>
            <person name="Sterck L."/>
            <person name="Vandepoele K."/>
            <person name="Grando S.M."/>
            <person name="Toppo S."/>
            <person name="Moser C."/>
            <person name="Lanchbury J."/>
            <person name="Bogden R."/>
            <person name="Skolnick M."/>
            <person name="Sgaramella V."/>
            <person name="Bhatnagar S.K."/>
            <person name="Fontana P."/>
            <person name="Gutin A."/>
            <person name="Van de Peer Y."/>
            <person name="Salamini F."/>
            <person name="Viola R."/>
        </authorList>
    </citation>
    <scope>NUCLEOTIDE SEQUENCE</scope>
</reference>
<dbReference type="CDD" id="cd01647">
    <property type="entry name" value="RT_LTR"/>
    <property type="match status" value="1"/>
</dbReference>
<dbReference type="Gene3D" id="3.10.10.10">
    <property type="entry name" value="HIV Type 1 Reverse Transcriptase, subunit A, domain 1"/>
    <property type="match status" value="1"/>
</dbReference>
<dbReference type="Pfam" id="PF00078">
    <property type="entry name" value="RVT_1"/>
    <property type="match status" value="1"/>
</dbReference>
<dbReference type="SUPFAM" id="SSF53098">
    <property type="entry name" value="Ribonuclease H-like"/>
    <property type="match status" value="1"/>
</dbReference>
<dbReference type="InterPro" id="IPR000477">
    <property type="entry name" value="RT_dom"/>
</dbReference>
<dbReference type="SUPFAM" id="SSF50630">
    <property type="entry name" value="Acid proteases"/>
    <property type="match status" value="1"/>
</dbReference>
<dbReference type="InterPro" id="IPR053134">
    <property type="entry name" value="RNA-dir_DNA_polymerase"/>
</dbReference>
<dbReference type="InterPro" id="IPR043128">
    <property type="entry name" value="Rev_trsase/Diguanyl_cyclase"/>
</dbReference>
<dbReference type="PROSITE" id="PS50994">
    <property type="entry name" value="INTEGRASE"/>
    <property type="match status" value="1"/>
</dbReference>
<dbReference type="InterPro" id="IPR012337">
    <property type="entry name" value="RNaseH-like_sf"/>
</dbReference>
<dbReference type="SUPFAM" id="SSF56672">
    <property type="entry name" value="DNA/RNA polymerases"/>
    <property type="match status" value="1"/>
</dbReference>
<dbReference type="Pfam" id="PF00665">
    <property type="entry name" value="rve"/>
    <property type="match status" value="1"/>
</dbReference>